<evidence type="ECO:0000256" key="2">
    <source>
        <dbReference type="ARBA" id="ARBA00023004"/>
    </source>
</evidence>
<dbReference type="InterPro" id="IPR017896">
    <property type="entry name" value="4Fe4S_Fe-S-bd"/>
</dbReference>
<dbReference type="Proteomes" id="UP000307092">
    <property type="component" value="Unassembled WGS sequence"/>
</dbReference>
<keyword evidence="1" id="KW-0479">Metal-binding</keyword>
<dbReference type="AlphaFoldDB" id="A0AAX2TM26"/>
<evidence type="ECO:0000313" key="5">
    <source>
        <dbReference type="EMBL" id="TJX00782.1"/>
    </source>
</evidence>
<keyword evidence="3" id="KW-0411">Iron-sulfur</keyword>
<feature type="non-terminal residue" evidence="5">
    <location>
        <position position="1"/>
    </location>
</feature>
<dbReference type="SUPFAM" id="SSF46548">
    <property type="entry name" value="alpha-helical ferredoxin"/>
    <property type="match status" value="1"/>
</dbReference>
<dbReference type="GO" id="GO:0046872">
    <property type="term" value="F:metal ion binding"/>
    <property type="evidence" value="ECO:0007669"/>
    <property type="project" value="UniProtKB-KW"/>
</dbReference>
<feature type="domain" description="4Fe-4S ferredoxin-type" evidence="4">
    <location>
        <begin position="46"/>
        <end position="76"/>
    </location>
</feature>
<sequence>ACRKLEGGVMCPSYRATRNEKDVTRGRANTLRLAISGQLGADALSSDEMMDTLKLCVSCKACRHECPTGVDMAKMKIEVLAARAATHGLSVRDRLVGYLPRYLDLASRFAPIANWRNRSPLLRTLFETLAGISAKRALP</sequence>
<evidence type="ECO:0000256" key="3">
    <source>
        <dbReference type="ARBA" id="ARBA00023014"/>
    </source>
</evidence>
<dbReference type="GO" id="GO:0051536">
    <property type="term" value="F:iron-sulfur cluster binding"/>
    <property type="evidence" value="ECO:0007669"/>
    <property type="project" value="UniProtKB-KW"/>
</dbReference>
<dbReference type="PROSITE" id="PS51379">
    <property type="entry name" value="4FE4S_FER_2"/>
    <property type="match status" value="1"/>
</dbReference>
<name>A0AAX2TM26_NEIGO</name>
<proteinExistence type="predicted"/>
<dbReference type="Gene3D" id="1.10.1060.10">
    <property type="entry name" value="Alpha-helical ferredoxin"/>
    <property type="match status" value="1"/>
</dbReference>
<evidence type="ECO:0000256" key="1">
    <source>
        <dbReference type="ARBA" id="ARBA00022723"/>
    </source>
</evidence>
<dbReference type="Pfam" id="PF13183">
    <property type="entry name" value="Fer4_8"/>
    <property type="match status" value="1"/>
</dbReference>
<evidence type="ECO:0000313" key="6">
    <source>
        <dbReference type="Proteomes" id="UP000307092"/>
    </source>
</evidence>
<protein>
    <submittedName>
        <fullName evidence="5">FAD-binding oxidoreductase</fullName>
    </submittedName>
</protein>
<evidence type="ECO:0000259" key="4">
    <source>
        <dbReference type="PROSITE" id="PS51379"/>
    </source>
</evidence>
<dbReference type="EMBL" id="SUQX01000292">
    <property type="protein sequence ID" value="TJX00782.1"/>
    <property type="molecule type" value="Genomic_DNA"/>
</dbReference>
<feature type="non-terminal residue" evidence="5">
    <location>
        <position position="139"/>
    </location>
</feature>
<accession>A0AAX2TM26</accession>
<gene>
    <name evidence="5" type="ORF">E8M63_14075</name>
</gene>
<dbReference type="PROSITE" id="PS00198">
    <property type="entry name" value="4FE4S_FER_1"/>
    <property type="match status" value="1"/>
</dbReference>
<dbReference type="RefSeq" id="WP_186802926.1">
    <property type="nucleotide sequence ID" value="NZ_SUQX01000292.1"/>
</dbReference>
<reference evidence="5 6" key="1">
    <citation type="submission" date="2019-04" db="EMBL/GenBank/DDBJ databases">
        <title>The CDC panel for molecular diagnostics of ciprofloxacin resistance and its use for research and clinical development.</title>
        <authorList>
            <person name="Liu H."/>
            <person name="Tang K."/>
            <person name="Pham C."/>
            <person name="Schmerer M."/>
        </authorList>
    </citation>
    <scope>NUCLEOTIDE SEQUENCE [LARGE SCALE GENOMIC DNA]</scope>
    <source>
        <strain evidence="5 6">LRRBGS_0742</strain>
    </source>
</reference>
<keyword evidence="2" id="KW-0408">Iron</keyword>
<dbReference type="InterPro" id="IPR017900">
    <property type="entry name" value="4Fe4S_Fe_S_CS"/>
</dbReference>
<dbReference type="InterPro" id="IPR009051">
    <property type="entry name" value="Helical_ferredxn"/>
</dbReference>
<comment type="caution">
    <text evidence="5">The sequence shown here is derived from an EMBL/GenBank/DDBJ whole genome shotgun (WGS) entry which is preliminary data.</text>
</comment>
<organism evidence="5 6">
    <name type="scientific">Neisseria gonorrhoeae</name>
    <dbReference type="NCBI Taxonomy" id="485"/>
    <lineage>
        <taxon>Bacteria</taxon>
        <taxon>Pseudomonadati</taxon>
        <taxon>Pseudomonadota</taxon>
        <taxon>Betaproteobacteria</taxon>
        <taxon>Neisseriales</taxon>
        <taxon>Neisseriaceae</taxon>
        <taxon>Neisseria</taxon>
    </lineage>
</organism>